<feature type="compositionally biased region" description="Basic residues" evidence="1">
    <location>
        <begin position="40"/>
        <end position="51"/>
    </location>
</feature>
<proteinExistence type="predicted"/>
<sequence>MTPEQNEPQGFAEAPAAFPPAAAPAADNSASGQQNAPSHSSRRRRRRKKSKGGQQNGQPQNAGQNQGQSQGQGSQQASGGQPPRKQKKFFQKQQNPGNGYGNGGGKQRKQKQRKQQPSFVGPMDHSYRAANGNVADGPPSTMDFRSNGGPNGNIASYADSPYEAPVSMRQDAPTRIFCFIDDLFFNAKINEVSRKTGIKVGFIKGADKEAIAKLTDAPEEERPSLIIFDLNNANAKPLTLIPKLKTKLKRGTSIIGFLSHIQGDLKAKAIEAGCDTVMPRSAFSQNLPNLLRRHAEEEEEELETLEA</sequence>
<dbReference type="AlphaFoldDB" id="A0A7V4XRH3"/>
<comment type="caution">
    <text evidence="2">The sequence shown here is derived from an EMBL/GenBank/DDBJ whole genome shotgun (WGS) entry which is preliminary data.</text>
</comment>
<dbReference type="SUPFAM" id="SSF52172">
    <property type="entry name" value="CheY-like"/>
    <property type="match status" value="1"/>
</dbReference>
<accession>A0A7V4XRH3</accession>
<organism evidence="2">
    <name type="scientific">Acidobacterium capsulatum</name>
    <dbReference type="NCBI Taxonomy" id="33075"/>
    <lineage>
        <taxon>Bacteria</taxon>
        <taxon>Pseudomonadati</taxon>
        <taxon>Acidobacteriota</taxon>
        <taxon>Terriglobia</taxon>
        <taxon>Terriglobales</taxon>
        <taxon>Acidobacteriaceae</taxon>
        <taxon>Acidobacterium</taxon>
    </lineage>
</organism>
<dbReference type="EMBL" id="DTKL01000018">
    <property type="protein sequence ID" value="HGY93666.1"/>
    <property type="molecule type" value="Genomic_DNA"/>
</dbReference>
<dbReference type="Gene3D" id="3.40.50.2300">
    <property type="match status" value="1"/>
</dbReference>
<feature type="region of interest" description="Disordered" evidence="1">
    <location>
        <begin position="1"/>
        <end position="156"/>
    </location>
</feature>
<gene>
    <name evidence="2" type="ORF">ENW50_03100</name>
</gene>
<protein>
    <submittedName>
        <fullName evidence="2">Response regulator</fullName>
    </submittedName>
</protein>
<reference evidence="2" key="1">
    <citation type="journal article" date="2020" name="mSystems">
        <title>Genome- and Community-Level Interaction Insights into Carbon Utilization and Element Cycling Functions of Hydrothermarchaeota in Hydrothermal Sediment.</title>
        <authorList>
            <person name="Zhou Z."/>
            <person name="Liu Y."/>
            <person name="Xu W."/>
            <person name="Pan J."/>
            <person name="Luo Z.H."/>
            <person name="Li M."/>
        </authorList>
    </citation>
    <scope>NUCLEOTIDE SEQUENCE [LARGE SCALE GENOMIC DNA]</scope>
    <source>
        <strain evidence="2">SpSt-855</strain>
    </source>
</reference>
<name>A0A7V4XRH3_9BACT</name>
<evidence type="ECO:0000256" key="1">
    <source>
        <dbReference type="SAM" id="MobiDB-lite"/>
    </source>
</evidence>
<feature type="compositionally biased region" description="Polar residues" evidence="1">
    <location>
        <begin position="28"/>
        <end position="39"/>
    </location>
</feature>
<evidence type="ECO:0000313" key="2">
    <source>
        <dbReference type="EMBL" id="HGY93666.1"/>
    </source>
</evidence>
<feature type="compositionally biased region" description="Low complexity" evidence="1">
    <location>
        <begin position="52"/>
        <end position="83"/>
    </location>
</feature>
<dbReference type="InterPro" id="IPR011006">
    <property type="entry name" value="CheY-like_superfamily"/>
</dbReference>